<dbReference type="Proteomes" id="UP000507245">
    <property type="component" value="Unassembled WGS sequence"/>
</dbReference>
<dbReference type="EMBL" id="CAEKKB010000001">
    <property type="protein sequence ID" value="CAB4295103.1"/>
    <property type="molecule type" value="Genomic_DNA"/>
</dbReference>
<protein>
    <submittedName>
        <fullName evidence="2">Uncharacterized protein</fullName>
    </submittedName>
</protein>
<proteinExistence type="predicted"/>
<dbReference type="EMBL" id="CAEKDK010000001">
    <property type="protein sequence ID" value="CAB4264493.1"/>
    <property type="molecule type" value="Genomic_DNA"/>
</dbReference>
<dbReference type="Proteomes" id="UP000507222">
    <property type="component" value="Unassembled WGS sequence"/>
</dbReference>
<gene>
    <name evidence="1" type="ORF">CURHAP_LOCUS6314</name>
    <name evidence="2" type="ORF">ORAREDHAP_LOCUS6350</name>
</gene>
<reference evidence="4" key="1">
    <citation type="journal article" date="2020" name="Genome Biol.">
        <title>Gamete binning: chromosome-level and haplotype-resolved genome assembly enabled by high-throughput single-cell sequencing of gamete genomes.</title>
        <authorList>
            <person name="Campoy J.A."/>
            <person name="Sun H."/>
            <person name="Goel M."/>
            <person name="Jiao W.-B."/>
            <person name="Folz-Donahue K."/>
            <person name="Wang N."/>
            <person name="Rubio M."/>
            <person name="Liu C."/>
            <person name="Kukat C."/>
            <person name="Ruiz D."/>
            <person name="Huettel B."/>
            <person name="Schneeberger K."/>
        </authorList>
    </citation>
    <scope>NUCLEOTIDE SEQUENCE [LARGE SCALE GENOMIC DNA]</scope>
    <source>
        <strain evidence="4">cv. Rojo Pasion</strain>
    </source>
</reference>
<name>A0A6J5W3R5_PRUAR</name>
<sequence length="63" mass="6288">MKKGQGFELGIGGWISEMGDLGFGDWVWVLGYLGFLEMNMGSGGGEGGGSGGGKGDSGVEALS</sequence>
<keyword evidence="4" id="KW-1185">Reference proteome</keyword>
<dbReference type="AlphaFoldDB" id="A0A6J5W3R5"/>
<evidence type="ECO:0000313" key="4">
    <source>
        <dbReference type="Proteomes" id="UP000507245"/>
    </source>
</evidence>
<evidence type="ECO:0000313" key="3">
    <source>
        <dbReference type="Proteomes" id="UP000507222"/>
    </source>
</evidence>
<accession>A0A6J5W3R5</accession>
<evidence type="ECO:0000313" key="1">
    <source>
        <dbReference type="EMBL" id="CAB4264493.1"/>
    </source>
</evidence>
<organism evidence="2 4">
    <name type="scientific">Prunus armeniaca</name>
    <name type="common">Apricot</name>
    <name type="synonym">Armeniaca vulgaris</name>
    <dbReference type="NCBI Taxonomy" id="36596"/>
    <lineage>
        <taxon>Eukaryota</taxon>
        <taxon>Viridiplantae</taxon>
        <taxon>Streptophyta</taxon>
        <taxon>Embryophyta</taxon>
        <taxon>Tracheophyta</taxon>
        <taxon>Spermatophyta</taxon>
        <taxon>Magnoliopsida</taxon>
        <taxon>eudicotyledons</taxon>
        <taxon>Gunneridae</taxon>
        <taxon>Pentapetalae</taxon>
        <taxon>rosids</taxon>
        <taxon>fabids</taxon>
        <taxon>Rosales</taxon>
        <taxon>Rosaceae</taxon>
        <taxon>Amygdaloideae</taxon>
        <taxon>Amygdaleae</taxon>
        <taxon>Prunus</taxon>
    </lineage>
</organism>
<evidence type="ECO:0000313" key="2">
    <source>
        <dbReference type="EMBL" id="CAB4295103.1"/>
    </source>
</evidence>
<reference evidence="2 3" key="2">
    <citation type="submission" date="2020-05" db="EMBL/GenBank/DDBJ databases">
        <authorList>
            <person name="Campoy J."/>
            <person name="Schneeberger K."/>
            <person name="Spophaly S."/>
        </authorList>
    </citation>
    <scope>NUCLEOTIDE SEQUENCE [LARGE SCALE GENOMIC DNA]</scope>
    <source>
        <strain evidence="2">PruArmRojPasFocal</strain>
    </source>
</reference>